<dbReference type="Pfam" id="PF24760">
    <property type="entry name" value="TPR_IF140_C"/>
    <property type="match status" value="1"/>
</dbReference>
<name>A0A8T0D0X7_9TREM</name>
<sequence length="676" mass="75721">MARMCVNTCRLDVARLCLGKMGNPMAALMVREASAREPEAEAHAGELAIQLGMPAEAERLFTQCGRWDLVIRLHQSLGQWDKALRVATSHNRIALRATHYAYAKELESMGKIEQAIEHYIQSEAYRFEVPRMLKSSPDMLENFVNQQKDTSVYRWWAQTLEAQGKLDEARTYYVQAKDYLSLVRVLCCLGRNEDAETLCNETGDPAACYHLARQMEANGGIEQAIRLFTRAKAYSSAVRLCKEHNRYDHLYSLAQLGRVEDMLEAATHLESVPAYANKAVLLFHKAGHSGRAVELAFQTRQYSALQTVASSLDDKIDPTLLRRCAEFFTQNNQFDRAVDVLAAGKQYWDALKLCAEYNVPITDDLVDKLTPPPTGTLPDSERTSILIELGELCMSQGQYHSACKQFTQAGSRIAAMKALLRSGDTGKIIFFANVSKQKEIYVMAANYLQTLDDWRSNTDYMRTIVQFYTRGRAPESLASFYEACAHAEIEELGSYEKATGALTEAYKVLLKAINSTTTNEATELRLQKRLTQIKNKATMCKEFAETQVLFSVDPLEAMRNCQALLENTEPGDIVRPGDIYAAMIREFVSKGKYQPALACMQEMRERLNGTNQSVLQYIDRNTLETIHRAINVPMPEEAKVPGSKANGNEIIGPTESPVSEDDILDASASNGSDDGY</sequence>
<keyword evidence="2" id="KW-0853">WD repeat</keyword>
<feature type="compositionally biased region" description="Polar residues" evidence="6">
    <location>
        <begin position="667"/>
        <end position="676"/>
    </location>
</feature>
<dbReference type="GO" id="GO:0005930">
    <property type="term" value="C:axoneme"/>
    <property type="evidence" value="ECO:0007669"/>
    <property type="project" value="TreeGrafter"/>
</dbReference>
<organism evidence="9 10">
    <name type="scientific">Paragonimus westermani</name>
    <dbReference type="NCBI Taxonomy" id="34504"/>
    <lineage>
        <taxon>Eukaryota</taxon>
        <taxon>Metazoa</taxon>
        <taxon>Spiralia</taxon>
        <taxon>Lophotrochozoa</taxon>
        <taxon>Platyhelminthes</taxon>
        <taxon>Trematoda</taxon>
        <taxon>Digenea</taxon>
        <taxon>Plagiorchiida</taxon>
        <taxon>Troglotremata</taxon>
        <taxon>Troglotrematidae</taxon>
        <taxon>Paragonimus</taxon>
    </lineage>
</organism>
<evidence type="ECO:0000313" key="9">
    <source>
        <dbReference type="EMBL" id="KAF8561529.1"/>
    </source>
</evidence>
<dbReference type="OrthoDB" id="10258787at2759"/>
<dbReference type="FunFam" id="1.25.40.470:FF:000028">
    <property type="entry name" value="Intraflagellar transport protein 140-like protein"/>
    <property type="match status" value="1"/>
</dbReference>
<feature type="domain" description="IF140/IFT172/WDR19 TPR" evidence="8">
    <location>
        <begin position="1"/>
        <end position="467"/>
    </location>
</feature>
<accession>A0A8T0D0X7</accession>
<evidence type="ECO:0000259" key="7">
    <source>
        <dbReference type="Pfam" id="PF24760"/>
    </source>
</evidence>
<feature type="domain" description="IF140 C-terminal TPR" evidence="7">
    <location>
        <begin position="475"/>
        <end position="604"/>
    </location>
</feature>
<evidence type="ECO:0000256" key="1">
    <source>
        <dbReference type="ARBA" id="ARBA00004138"/>
    </source>
</evidence>
<comment type="caution">
    <text evidence="9">The sequence shown here is derived from an EMBL/GenBank/DDBJ whole genome shotgun (WGS) entry which is preliminary data.</text>
</comment>
<proteinExistence type="predicted"/>
<dbReference type="Gene3D" id="1.25.40.10">
    <property type="entry name" value="Tetratricopeptide repeat domain"/>
    <property type="match status" value="1"/>
</dbReference>
<dbReference type="PANTHER" id="PTHR15722:SF7">
    <property type="entry name" value="INTRAFLAGELLAR TRANSPORT PROTEIN 140 HOMOLOG"/>
    <property type="match status" value="1"/>
</dbReference>
<dbReference type="EMBL" id="JTDF01021674">
    <property type="protein sequence ID" value="KAF8561529.1"/>
    <property type="molecule type" value="Genomic_DNA"/>
</dbReference>
<dbReference type="InterPro" id="IPR056156">
    <property type="entry name" value="TPR_IF140_C"/>
</dbReference>
<protein>
    <recommendedName>
        <fullName evidence="11">Intraflagellar transport protein 140</fullName>
    </recommendedName>
</protein>
<dbReference type="SUPFAM" id="SSF48452">
    <property type="entry name" value="TPR-like"/>
    <property type="match status" value="1"/>
</dbReference>
<evidence type="ECO:0000256" key="2">
    <source>
        <dbReference type="ARBA" id="ARBA00022574"/>
    </source>
</evidence>
<dbReference type="Gene3D" id="1.25.40.470">
    <property type="match status" value="1"/>
</dbReference>
<dbReference type="AlphaFoldDB" id="A0A8T0D0X7"/>
<evidence type="ECO:0000256" key="4">
    <source>
        <dbReference type="ARBA" id="ARBA00023069"/>
    </source>
</evidence>
<dbReference type="GO" id="GO:0036064">
    <property type="term" value="C:ciliary basal body"/>
    <property type="evidence" value="ECO:0007669"/>
    <property type="project" value="TreeGrafter"/>
</dbReference>
<dbReference type="PANTHER" id="PTHR15722">
    <property type="entry name" value="IFT140/172-RELATED"/>
    <property type="match status" value="1"/>
</dbReference>
<dbReference type="InterPro" id="IPR056168">
    <property type="entry name" value="TPR_IF140/IFT172/WDR19"/>
</dbReference>
<evidence type="ECO:0000256" key="5">
    <source>
        <dbReference type="ARBA" id="ARBA00023273"/>
    </source>
</evidence>
<dbReference type="Proteomes" id="UP000699462">
    <property type="component" value="Unassembled WGS sequence"/>
</dbReference>
<comment type="subcellular location">
    <subcellularLocation>
        <location evidence="1">Cell projection</location>
        <location evidence="1">Cilium</location>
    </subcellularLocation>
</comment>
<evidence type="ECO:0000313" key="10">
    <source>
        <dbReference type="Proteomes" id="UP000699462"/>
    </source>
</evidence>
<keyword evidence="5" id="KW-0966">Cell projection</keyword>
<evidence type="ECO:0000256" key="3">
    <source>
        <dbReference type="ARBA" id="ARBA00022737"/>
    </source>
</evidence>
<dbReference type="GO" id="GO:0030991">
    <property type="term" value="C:intraciliary transport particle A"/>
    <property type="evidence" value="ECO:0007669"/>
    <property type="project" value="TreeGrafter"/>
</dbReference>
<dbReference type="Pfam" id="PF24762">
    <property type="entry name" value="TPR_IF140-IFT172"/>
    <property type="match status" value="1"/>
</dbReference>
<feature type="region of interest" description="Disordered" evidence="6">
    <location>
        <begin position="637"/>
        <end position="676"/>
    </location>
</feature>
<dbReference type="GO" id="GO:0035721">
    <property type="term" value="P:intraciliary retrograde transport"/>
    <property type="evidence" value="ECO:0007669"/>
    <property type="project" value="TreeGrafter"/>
</dbReference>
<gene>
    <name evidence="9" type="ORF">P879_08655</name>
</gene>
<keyword evidence="3" id="KW-0677">Repeat</keyword>
<keyword evidence="10" id="KW-1185">Reference proteome</keyword>
<evidence type="ECO:0008006" key="11">
    <source>
        <dbReference type="Google" id="ProtNLM"/>
    </source>
</evidence>
<evidence type="ECO:0000256" key="6">
    <source>
        <dbReference type="SAM" id="MobiDB-lite"/>
    </source>
</evidence>
<dbReference type="InterPro" id="IPR011990">
    <property type="entry name" value="TPR-like_helical_dom_sf"/>
</dbReference>
<evidence type="ECO:0000259" key="8">
    <source>
        <dbReference type="Pfam" id="PF24762"/>
    </source>
</evidence>
<keyword evidence="4" id="KW-0969">Cilium</keyword>
<reference evidence="9 10" key="1">
    <citation type="submission" date="2019-07" db="EMBL/GenBank/DDBJ databases">
        <title>Annotation for the trematode Paragonimus westermani.</title>
        <authorList>
            <person name="Choi Y.-J."/>
        </authorList>
    </citation>
    <scope>NUCLEOTIDE SEQUENCE [LARGE SCALE GENOMIC DNA]</scope>
    <source>
        <strain evidence="9">180907_Pwestermani</strain>
    </source>
</reference>